<dbReference type="CDD" id="cd06261">
    <property type="entry name" value="TM_PBP2"/>
    <property type="match status" value="1"/>
</dbReference>
<keyword evidence="9" id="KW-0921">Nickel transport</keyword>
<dbReference type="InterPro" id="IPR000515">
    <property type="entry name" value="MetI-like"/>
</dbReference>
<dbReference type="Gene3D" id="1.10.3720.10">
    <property type="entry name" value="MetI-like"/>
    <property type="match status" value="1"/>
</dbReference>
<dbReference type="InterPro" id="IPR045621">
    <property type="entry name" value="BPD_transp_1_N"/>
</dbReference>
<accession>A0A1T5JEQ6</accession>
<keyword evidence="7 16" id="KW-1133">Transmembrane helix</keyword>
<dbReference type="Proteomes" id="UP000190285">
    <property type="component" value="Unassembled WGS sequence"/>
</dbReference>
<protein>
    <recommendedName>
        <fullName evidence="14">Glutathione transport system permease protein GsiC</fullName>
    </recommendedName>
    <alternativeName>
        <fullName evidence="15">Nickel import system permease protein NikB</fullName>
    </alternativeName>
</protein>
<keyword evidence="5" id="KW-0533">Nickel</keyword>
<evidence type="ECO:0000256" key="16">
    <source>
        <dbReference type="RuleBase" id="RU363032"/>
    </source>
</evidence>
<keyword evidence="3" id="KW-1003">Cell membrane</keyword>
<dbReference type="RefSeq" id="WP_079489973.1">
    <property type="nucleotide sequence ID" value="NZ_FUZT01000002.1"/>
</dbReference>
<comment type="similarity">
    <text evidence="11">Belongs to the binding-protein-dependent transport system permease family. OppBC subfamily.</text>
</comment>
<keyword evidence="2 16" id="KW-0813">Transport</keyword>
<dbReference type="OrthoDB" id="9773221at2"/>
<evidence type="ECO:0000256" key="7">
    <source>
        <dbReference type="ARBA" id="ARBA00022989"/>
    </source>
</evidence>
<evidence type="ECO:0000256" key="13">
    <source>
        <dbReference type="ARBA" id="ARBA00038669"/>
    </source>
</evidence>
<evidence type="ECO:0000256" key="12">
    <source>
        <dbReference type="ARBA" id="ARBA00037215"/>
    </source>
</evidence>
<gene>
    <name evidence="18" type="ORF">SAMN02194393_01136</name>
</gene>
<evidence type="ECO:0000256" key="3">
    <source>
        <dbReference type="ARBA" id="ARBA00022475"/>
    </source>
</evidence>
<keyword evidence="6 16" id="KW-0812">Transmembrane</keyword>
<evidence type="ECO:0000256" key="6">
    <source>
        <dbReference type="ARBA" id="ARBA00022692"/>
    </source>
</evidence>
<feature type="domain" description="ABC transmembrane type-1" evidence="17">
    <location>
        <begin position="95"/>
        <end position="296"/>
    </location>
</feature>
<evidence type="ECO:0000313" key="19">
    <source>
        <dbReference type="Proteomes" id="UP000190285"/>
    </source>
</evidence>
<sequence>MLNYTIKRVLGVIPTLILISIFVFLFIHLIPGDPARIVAGEDATAADVELIREELGLNRPLHIQYINYIKGILNGDLGISLKTKKPVLEEIKNRFVPTFTLTLFSIFWSVVFGLLIGIVSAVNRGKWQDYTGMFAAVSGISLPSFWLGLMLVQIFSVKLGWLPTGGYGTFKHFILPSMTLGAGVAAVIARFARSSVMDILKEDYVRTARAKGLMQKIVVWRHVFRNALIPIVTMVGLQFGFLLGGSVVIETVFSWPGMGSLLIDSVAFRDYPMIQSEILIFSLQFIIINLIVDLLYAVLNPEISYK</sequence>
<name>A0A1T5JEQ6_9FIRM</name>
<keyword evidence="19" id="KW-1185">Reference proteome</keyword>
<proteinExistence type="inferred from homology"/>
<evidence type="ECO:0000256" key="4">
    <source>
        <dbReference type="ARBA" id="ARBA00022519"/>
    </source>
</evidence>
<keyword evidence="4" id="KW-0997">Cell inner membrane</keyword>
<evidence type="ECO:0000256" key="15">
    <source>
        <dbReference type="ARBA" id="ARBA00044774"/>
    </source>
</evidence>
<dbReference type="SUPFAM" id="SSF161098">
    <property type="entry name" value="MetI-like"/>
    <property type="match status" value="1"/>
</dbReference>
<comment type="subunit">
    <text evidence="13">The complex is composed of two ATP-binding proteins (NikD and NikE), two transmembrane proteins (NikB and NikC) and a solute-binding protein (NikA).</text>
</comment>
<evidence type="ECO:0000313" key="18">
    <source>
        <dbReference type="EMBL" id="SKC49824.1"/>
    </source>
</evidence>
<feature type="transmembrane region" description="Helical" evidence="16">
    <location>
        <begin position="134"/>
        <end position="161"/>
    </location>
</feature>
<dbReference type="Pfam" id="PF00528">
    <property type="entry name" value="BPD_transp_1"/>
    <property type="match status" value="1"/>
</dbReference>
<dbReference type="NCBIfam" id="NF011661">
    <property type="entry name" value="PRK15081.1"/>
    <property type="match status" value="1"/>
</dbReference>
<evidence type="ECO:0000256" key="8">
    <source>
        <dbReference type="ARBA" id="ARBA00023065"/>
    </source>
</evidence>
<dbReference type="PANTHER" id="PTHR43163:SF5">
    <property type="entry name" value="GLUTATHIONE TRANSPORT SYSTEM PERMEASE PROTEIN GSIC"/>
    <property type="match status" value="1"/>
</dbReference>
<dbReference type="EMBL" id="FUZT01000002">
    <property type="protein sequence ID" value="SKC49824.1"/>
    <property type="molecule type" value="Genomic_DNA"/>
</dbReference>
<evidence type="ECO:0000256" key="5">
    <source>
        <dbReference type="ARBA" id="ARBA00022596"/>
    </source>
</evidence>
<feature type="transmembrane region" description="Helical" evidence="16">
    <location>
        <begin position="173"/>
        <end position="192"/>
    </location>
</feature>
<evidence type="ECO:0000256" key="1">
    <source>
        <dbReference type="ARBA" id="ARBA00004429"/>
    </source>
</evidence>
<comment type="subcellular location">
    <subcellularLocation>
        <location evidence="1">Cell inner membrane</location>
        <topology evidence="1">Multi-pass membrane protein</topology>
    </subcellularLocation>
    <subcellularLocation>
        <location evidence="16">Cell membrane</location>
        <topology evidence="16">Multi-pass membrane protein</topology>
    </subcellularLocation>
</comment>
<dbReference type="AlphaFoldDB" id="A0A1T5JEQ6"/>
<evidence type="ECO:0000256" key="9">
    <source>
        <dbReference type="ARBA" id="ARBA00023112"/>
    </source>
</evidence>
<evidence type="ECO:0000256" key="11">
    <source>
        <dbReference type="ARBA" id="ARBA00024202"/>
    </source>
</evidence>
<dbReference type="FunFam" id="1.10.3720.10:FF:000024">
    <property type="entry name" value="Glutathione ABC transporter permease GsiC"/>
    <property type="match status" value="1"/>
</dbReference>
<dbReference type="NCBIfam" id="NF045470">
    <property type="entry name" value="Opp2B"/>
    <property type="match status" value="1"/>
</dbReference>
<feature type="transmembrane region" description="Helical" evidence="16">
    <location>
        <begin position="223"/>
        <end position="249"/>
    </location>
</feature>
<evidence type="ECO:0000259" key="17">
    <source>
        <dbReference type="PROSITE" id="PS50928"/>
    </source>
</evidence>
<dbReference type="PANTHER" id="PTHR43163">
    <property type="entry name" value="DIPEPTIDE TRANSPORT SYSTEM PERMEASE PROTEIN DPPB-RELATED"/>
    <property type="match status" value="1"/>
</dbReference>
<keyword evidence="10 16" id="KW-0472">Membrane</keyword>
<reference evidence="18 19" key="1">
    <citation type="submission" date="2017-02" db="EMBL/GenBank/DDBJ databases">
        <authorList>
            <person name="Peterson S.W."/>
        </authorList>
    </citation>
    <scope>NUCLEOTIDE SEQUENCE [LARGE SCALE GENOMIC DNA]</scope>
    <source>
        <strain evidence="18 19">M1</strain>
    </source>
</reference>
<dbReference type="Pfam" id="PF19300">
    <property type="entry name" value="BPD_transp_1_N"/>
    <property type="match status" value="1"/>
</dbReference>
<dbReference type="STRING" id="36842.SAMN02194393_01136"/>
<evidence type="ECO:0000256" key="14">
    <source>
        <dbReference type="ARBA" id="ARBA00041107"/>
    </source>
</evidence>
<organism evidence="18 19">
    <name type="scientific">Maledivibacter halophilus</name>
    <dbReference type="NCBI Taxonomy" id="36842"/>
    <lineage>
        <taxon>Bacteria</taxon>
        <taxon>Bacillati</taxon>
        <taxon>Bacillota</taxon>
        <taxon>Clostridia</taxon>
        <taxon>Peptostreptococcales</taxon>
        <taxon>Caminicellaceae</taxon>
        <taxon>Maledivibacter</taxon>
    </lineage>
</organism>
<dbReference type="InterPro" id="IPR035906">
    <property type="entry name" value="MetI-like_sf"/>
</dbReference>
<comment type="function">
    <text evidence="12">Part of the ABC transporter complex GsiABCD involved in glutathione import. Probably responsible for the translocation of the substrate across the membrane.</text>
</comment>
<keyword evidence="8" id="KW-0406">Ion transport</keyword>
<feature type="transmembrane region" description="Helical" evidence="16">
    <location>
        <begin position="99"/>
        <end position="122"/>
    </location>
</feature>
<dbReference type="InterPro" id="IPR050045">
    <property type="entry name" value="Opp2B"/>
</dbReference>
<feature type="transmembrane region" description="Helical" evidence="16">
    <location>
        <begin position="278"/>
        <end position="299"/>
    </location>
</feature>
<dbReference type="GO" id="GO:0015099">
    <property type="term" value="F:nickel cation transmembrane transporter activity"/>
    <property type="evidence" value="ECO:0007669"/>
    <property type="project" value="InterPro"/>
</dbReference>
<evidence type="ECO:0000256" key="10">
    <source>
        <dbReference type="ARBA" id="ARBA00023136"/>
    </source>
</evidence>
<dbReference type="PROSITE" id="PS50928">
    <property type="entry name" value="ABC_TM1"/>
    <property type="match status" value="1"/>
</dbReference>
<dbReference type="GO" id="GO:0005886">
    <property type="term" value="C:plasma membrane"/>
    <property type="evidence" value="ECO:0007669"/>
    <property type="project" value="UniProtKB-SubCell"/>
</dbReference>
<feature type="transmembrane region" description="Helical" evidence="16">
    <location>
        <begin position="9"/>
        <end position="30"/>
    </location>
</feature>
<evidence type="ECO:0000256" key="2">
    <source>
        <dbReference type="ARBA" id="ARBA00022448"/>
    </source>
</evidence>